<dbReference type="InterPro" id="IPR047952">
    <property type="entry name" value="Transpos_IS4"/>
</dbReference>
<dbReference type="Proteomes" id="UP001141981">
    <property type="component" value="Unassembled WGS sequence"/>
</dbReference>
<dbReference type="InterPro" id="IPR012337">
    <property type="entry name" value="RNaseH-like_sf"/>
</dbReference>
<keyword evidence="3" id="KW-0238">DNA-binding</keyword>
<name>A0A9X3W6C9_LACAM</name>
<dbReference type="Pfam" id="PF01609">
    <property type="entry name" value="DDE_Tnp_1"/>
    <property type="match status" value="1"/>
</dbReference>
<dbReference type="AlphaFoldDB" id="A0A9X3W6C9"/>
<dbReference type="PANTHER" id="PTHR33258">
    <property type="entry name" value="TRANSPOSASE INSL FOR INSERTION SEQUENCE ELEMENT IS186A-RELATED"/>
    <property type="match status" value="1"/>
</dbReference>
<dbReference type="EMBL" id="JAOTGY010000052">
    <property type="protein sequence ID" value="MDB6259086.1"/>
    <property type="molecule type" value="Genomic_DNA"/>
</dbReference>
<comment type="caution">
    <text evidence="6">The sequence shown here is derived from an EMBL/GenBank/DDBJ whole genome shotgun (WGS) entry which is preliminary data.</text>
</comment>
<dbReference type="GO" id="GO:0003677">
    <property type="term" value="F:DNA binding"/>
    <property type="evidence" value="ECO:0007669"/>
    <property type="project" value="UniProtKB-KW"/>
</dbReference>
<feature type="domain" description="Transposase IS4-like" evidence="5">
    <location>
        <begin position="110"/>
        <end position="372"/>
    </location>
</feature>
<evidence type="ECO:0000259" key="5">
    <source>
        <dbReference type="Pfam" id="PF01609"/>
    </source>
</evidence>
<evidence type="ECO:0000256" key="3">
    <source>
        <dbReference type="ARBA" id="ARBA00023125"/>
    </source>
</evidence>
<gene>
    <name evidence="6" type="ORF">ODU72_10715</name>
</gene>
<comment type="similarity">
    <text evidence="1">Belongs to the transposase 11 family.</text>
</comment>
<protein>
    <submittedName>
        <fullName evidence="6">IS4 family transposase</fullName>
    </submittedName>
</protein>
<dbReference type="RefSeq" id="WP_271868425.1">
    <property type="nucleotide sequence ID" value="NZ_JAOTGX010000054.1"/>
</dbReference>
<sequence length="453" mass="53489">MNVHINILKCLDNIINDTAMHIHDYIKNPHAFTRKRKLDAFTTIKTTINMQNNCLTKEIDDAFDDGSFAGNNNISVSAYIQQKSKLSPKCFEHIFHAFTRQLPTKAQLDHKYRLFAFDGSDFNQVWNSKSKNIVDSSKGKSYCQIHVNAMYDLLNNTYQDCVFQPKSQMDERGAALDMLRQLDYSQPYIVMMDRGYESFNMIENCNRLKNCYYVIRTKIGQGGIKEIKNLPDEFCDKNISCRITISNHYYTLHHKTENLHIVFHPKHHYKKKFAKGTQDARWDFEDFCNVNFRACKIRINDPDTNKEEWEVLVTNLDRQEFPLERMKELYHLRWGIESSFRKLKYDLGSVQFHSKQDHFIEMELYAHMIMFNAVSQTTVQAYVPQRHCKYHYIINFKIACLIVQKRYKVSSNDQNFAGILVRISRHTIPIRPGRKDKRNLKVKSSVSFMYRVA</sequence>
<dbReference type="SUPFAM" id="SSF53098">
    <property type="entry name" value="Ribonuclease H-like"/>
    <property type="match status" value="1"/>
</dbReference>
<dbReference type="InterPro" id="IPR002559">
    <property type="entry name" value="Transposase_11"/>
</dbReference>
<evidence type="ECO:0000256" key="2">
    <source>
        <dbReference type="ARBA" id="ARBA00022578"/>
    </source>
</evidence>
<organism evidence="6 7">
    <name type="scientific">Lactobacillus amylovorus</name>
    <dbReference type="NCBI Taxonomy" id="1604"/>
    <lineage>
        <taxon>Bacteria</taxon>
        <taxon>Bacillati</taxon>
        <taxon>Bacillota</taxon>
        <taxon>Bacilli</taxon>
        <taxon>Lactobacillales</taxon>
        <taxon>Lactobacillaceae</taxon>
        <taxon>Lactobacillus</taxon>
    </lineage>
</organism>
<dbReference type="GO" id="GO:0006313">
    <property type="term" value="P:DNA transposition"/>
    <property type="evidence" value="ECO:0007669"/>
    <property type="project" value="InterPro"/>
</dbReference>
<dbReference type="NCBIfam" id="NF033592">
    <property type="entry name" value="transpos_IS4_1"/>
    <property type="match status" value="1"/>
</dbReference>
<evidence type="ECO:0000256" key="4">
    <source>
        <dbReference type="ARBA" id="ARBA00023172"/>
    </source>
</evidence>
<reference evidence="6" key="1">
    <citation type="journal article" date="2022" name="Microorganisms">
        <title>Antibiotic Susceptibility, Resistance Gene Determinants and Corresponding Genomic Regions in Lactobacillus amylovorus Isolates Derived from Wild Boars and Domestic Pigs.</title>
        <authorList>
            <person name="Moravkova M."/>
            <person name="Kostovova I."/>
            <person name="Kavanova K."/>
            <person name="Pechar R."/>
            <person name="Stanek S."/>
            <person name="Brychta A."/>
            <person name="Zeman M."/>
            <person name="Kubasova T."/>
        </authorList>
    </citation>
    <scope>NUCLEOTIDE SEQUENCE</scope>
    <source>
        <strain evidence="6">M490A</strain>
    </source>
</reference>
<accession>A0A9X3W6C9</accession>
<evidence type="ECO:0000256" key="1">
    <source>
        <dbReference type="ARBA" id="ARBA00010075"/>
    </source>
</evidence>
<evidence type="ECO:0000313" key="7">
    <source>
        <dbReference type="Proteomes" id="UP001141981"/>
    </source>
</evidence>
<keyword evidence="4" id="KW-0233">DNA recombination</keyword>
<evidence type="ECO:0000313" key="6">
    <source>
        <dbReference type="EMBL" id="MDB6259086.1"/>
    </source>
</evidence>
<reference evidence="6" key="2">
    <citation type="submission" date="2022-10" db="EMBL/GenBank/DDBJ databases">
        <authorList>
            <person name="Kostovova I."/>
            <person name="Moravkova M."/>
            <person name="Pechar R."/>
        </authorList>
    </citation>
    <scope>NUCLEOTIDE SEQUENCE</scope>
    <source>
        <strain evidence="6">M490A</strain>
    </source>
</reference>
<proteinExistence type="inferred from homology"/>
<dbReference type="Gene3D" id="3.90.350.10">
    <property type="entry name" value="Transposase Inhibitor Protein From Tn5, Chain A, domain 1"/>
    <property type="match status" value="1"/>
</dbReference>
<dbReference type="PANTHER" id="PTHR33258:SF1">
    <property type="entry name" value="TRANSPOSASE INSL FOR INSERTION SEQUENCE ELEMENT IS186A-RELATED"/>
    <property type="match status" value="1"/>
</dbReference>
<keyword evidence="2" id="KW-0815">Transposition</keyword>
<dbReference type="GO" id="GO:0004803">
    <property type="term" value="F:transposase activity"/>
    <property type="evidence" value="ECO:0007669"/>
    <property type="project" value="InterPro"/>
</dbReference>